<gene>
    <name evidence="15" type="ORF">CLAFUR5_00319</name>
</gene>
<evidence type="ECO:0000256" key="8">
    <source>
        <dbReference type="ARBA" id="ARBA00022989"/>
    </source>
</evidence>
<evidence type="ECO:0000256" key="6">
    <source>
        <dbReference type="ARBA" id="ARBA00022692"/>
    </source>
</evidence>
<dbReference type="EC" id="1.16.1.9" evidence="3"/>
<evidence type="ECO:0000256" key="4">
    <source>
        <dbReference type="ARBA" id="ARBA00022448"/>
    </source>
</evidence>
<comment type="similarity">
    <text evidence="2">Belongs to the ferric reductase (FRE) family.</text>
</comment>
<sequence>MTLGPQPYYWPNYDGSEPSYGNSMPIATRSGWMATGCLPFVILMAGKSNLVTMVTGVSHERLQPFHRWISYAMFILALIHTFPFIVYHIRIGDMVEKWNTQLFYWTGVVALIAQAYLTFASMGPLRNMGYEWFKFSHFLAALIFTLFFFFHCDFTLTSAQYFVVTVVFFAASWLHRQLRIYVEHGIGHRATISVAANGFVRVSVPTKARWRAGQHFFVRFMGLHVWATHPFSACSLPARASFNISVESKLVFYIRPQKGFTARLARYAETHLESQTRVLLDGPYGGVDMQKIVSCQRSVVIAGGSGAGWVLPLVIAFLRNLQLQSIENPQRPSLRVILVTRDKATQTWFEKAVADEIAACPVDSLTAADYSIELYYTGTTEDEQYPRLTGQLQKNFDDPEKAPVIEGVPKSELESSSRSSRSDVLAKPINVRRHDGRPDLSAIIAQEGDAQRVDSALGVFVCGPASMQSGATNAVAREQLRIMKDGSREMYFHCEHFSWA</sequence>
<dbReference type="SUPFAM" id="SSF63380">
    <property type="entry name" value="Riboflavin synthase domain-like"/>
    <property type="match status" value="1"/>
</dbReference>
<evidence type="ECO:0000256" key="5">
    <source>
        <dbReference type="ARBA" id="ARBA00022475"/>
    </source>
</evidence>
<dbReference type="InterPro" id="IPR017927">
    <property type="entry name" value="FAD-bd_FR_type"/>
</dbReference>
<feature type="transmembrane region" description="Helical" evidence="13">
    <location>
        <begin position="68"/>
        <end position="90"/>
    </location>
</feature>
<dbReference type="RefSeq" id="XP_047755653.1">
    <property type="nucleotide sequence ID" value="XM_047899467.1"/>
</dbReference>
<keyword evidence="9" id="KW-0560">Oxidoreductase</keyword>
<keyword evidence="11 13" id="KW-0472">Membrane</keyword>
<organism evidence="15 16">
    <name type="scientific">Passalora fulva</name>
    <name type="common">Tomato leaf mold</name>
    <name type="synonym">Cladosporium fulvum</name>
    <dbReference type="NCBI Taxonomy" id="5499"/>
    <lineage>
        <taxon>Eukaryota</taxon>
        <taxon>Fungi</taxon>
        <taxon>Dikarya</taxon>
        <taxon>Ascomycota</taxon>
        <taxon>Pezizomycotina</taxon>
        <taxon>Dothideomycetes</taxon>
        <taxon>Dothideomycetidae</taxon>
        <taxon>Mycosphaerellales</taxon>
        <taxon>Mycosphaerellaceae</taxon>
        <taxon>Fulvia</taxon>
    </lineage>
</organism>
<dbReference type="CDD" id="cd06186">
    <property type="entry name" value="NOX_Duox_like_FAD_NADP"/>
    <property type="match status" value="1"/>
</dbReference>
<dbReference type="PANTHER" id="PTHR32361">
    <property type="entry name" value="FERRIC/CUPRIC REDUCTASE TRANSMEMBRANE COMPONENT"/>
    <property type="match status" value="1"/>
</dbReference>
<keyword evidence="8 13" id="KW-1133">Transmembrane helix</keyword>
<evidence type="ECO:0000256" key="13">
    <source>
        <dbReference type="SAM" id="Phobius"/>
    </source>
</evidence>
<dbReference type="Pfam" id="PF08030">
    <property type="entry name" value="NAD_binding_6"/>
    <property type="match status" value="1"/>
</dbReference>
<name>A0A9Q8L5L5_PASFU</name>
<dbReference type="Gene3D" id="3.40.50.80">
    <property type="entry name" value="Nucleotide-binding domain of ferredoxin-NADP reductase (FNR) module"/>
    <property type="match status" value="1"/>
</dbReference>
<feature type="transmembrane region" description="Helical" evidence="13">
    <location>
        <begin position="156"/>
        <end position="174"/>
    </location>
</feature>
<dbReference type="EMBL" id="CP090163">
    <property type="protein sequence ID" value="UJO11287.1"/>
    <property type="molecule type" value="Genomic_DNA"/>
</dbReference>
<feature type="transmembrane region" description="Helical" evidence="13">
    <location>
        <begin position="32"/>
        <end position="56"/>
    </location>
</feature>
<evidence type="ECO:0000313" key="16">
    <source>
        <dbReference type="Proteomes" id="UP000756132"/>
    </source>
</evidence>
<protein>
    <recommendedName>
        <fullName evidence="3">ferric-chelate reductase (NADPH)</fullName>
        <ecNumber evidence="3">1.16.1.9</ecNumber>
    </recommendedName>
</protein>
<dbReference type="InterPro" id="IPR013121">
    <property type="entry name" value="Fe_red_NAD-bd_6"/>
</dbReference>
<evidence type="ECO:0000256" key="2">
    <source>
        <dbReference type="ARBA" id="ARBA00006278"/>
    </source>
</evidence>
<evidence type="ECO:0000256" key="3">
    <source>
        <dbReference type="ARBA" id="ARBA00012668"/>
    </source>
</evidence>
<feature type="transmembrane region" description="Helical" evidence="13">
    <location>
        <begin position="102"/>
        <end position="120"/>
    </location>
</feature>
<dbReference type="OrthoDB" id="17725at2759"/>
<keyword evidence="16" id="KW-1185">Reference proteome</keyword>
<keyword evidence="4" id="KW-0813">Transport</keyword>
<dbReference type="InterPro" id="IPR017938">
    <property type="entry name" value="Riboflavin_synthase-like_b-brl"/>
</dbReference>
<comment type="catalytic activity">
    <reaction evidence="12">
        <text>2 a Fe(II)-siderophore + NADP(+) + H(+) = 2 a Fe(III)-siderophore + NADPH</text>
        <dbReference type="Rhea" id="RHEA:28795"/>
        <dbReference type="Rhea" id="RHEA-COMP:11342"/>
        <dbReference type="Rhea" id="RHEA-COMP:11344"/>
        <dbReference type="ChEBI" id="CHEBI:15378"/>
        <dbReference type="ChEBI" id="CHEBI:29033"/>
        <dbReference type="ChEBI" id="CHEBI:29034"/>
        <dbReference type="ChEBI" id="CHEBI:57783"/>
        <dbReference type="ChEBI" id="CHEBI:58349"/>
        <dbReference type="EC" id="1.16.1.9"/>
    </reaction>
</comment>
<reference evidence="15" key="1">
    <citation type="submission" date="2021-12" db="EMBL/GenBank/DDBJ databases">
        <authorList>
            <person name="Zaccaron A."/>
            <person name="Stergiopoulos I."/>
        </authorList>
    </citation>
    <scope>NUCLEOTIDE SEQUENCE</scope>
    <source>
        <strain evidence="15">Race5_Kim</strain>
    </source>
</reference>
<dbReference type="PROSITE" id="PS51384">
    <property type="entry name" value="FAD_FR"/>
    <property type="match status" value="1"/>
</dbReference>
<evidence type="ECO:0000256" key="7">
    <source>
        <dbReference type="ARBA" id="ARBA00022982"/>
    </source>
</evidence>
<feature type="transmembrane region" description="Helical" evidence="13">
    <location>
        <begin position="299"/>
        <end position="318"/>
    </location>
</feature>
<reference evidence="15" key="2">
    <citation type="journal article" date="2022" name="Microb. Genom.">
        <title>A chromosome-scale genome assembly of the tomato pathogen Cladosporium fulvum reveals a compartmentalized genome architecture and the presence of a dispensable chromosome.</title>
        <authorList>
            <person name="Zaccaron A.Z."/>
            <person name="Chen L.H."/>
            <person name="Samaras A."/>
            <person name="Stergiopoulos I."/>
        </authorList>
    </citation>
    <scope>NUCLEOTIDE SEQUENCE</scope>
    <source>
        <strain evidence="15">Race5_Kim</strain>
    </source>
</reference>
<dbReference type="Pfam" id="PF01794">
    <property type="entry name" value="Ferric_reduct"/>
    <property type="match status" value="1"/>
</dbReference>
<evidence type="ECO:0000256" key="10">
    <source>
        <dbReference type="ARBA" id="ARBA00023065"/>
    </source>
</evidence>
<keyword evidence="10" id="KW-0406">Ion transport</keyword>
<dbReference type="InterPro" id="IPR013130">
    <property type="entry name" value="Fe3_Rdtase_TM_dom"/>
</dbReference>
<dbReference type="SFLD" id="SFLDS00052">
    <property type="entry name" value="Ferric_Reductase_Domain"/>
    <property type="match status" value="1"/>
</dbReference>
<comment type="subcellular location">
    <subcellularLocation>
        <location evidence="1">Cell membrane</location>
        <topology evidence="1">Multi-pass membrane protein</topology>
    </subcellularLocation>
</comment>
<dbReference type="SFLD" id="SFLDG01168">
    <property type="entry name" value="Ferric_reductase_subgroup_(FRE"/>
    <property type="match status" value="1"/>
</dbReference>
<evidence type="ECO:0000259" key="14">
    <source>
        <dbReference type="PROSITE" id="PS51384"/>
    </source>
</evidence>
<dbReference type="PANTHER" id="PTHR32361:SF23">
    <property type="entry name" value="FERRIC-CHELATE REDUCTASE"/>
    <property type="match status" value="1"/>
</dbReference>
<dbReference type="GeneID" id="71980197"/>
<keyword evidence="5" id="KW-1003">Cell membrane</keyword>
<keyword evidence="7" id="KW-0249">Electron transport</keyword>
<dbReference type="InterPro" id="IPR039261">
    <property type="entry name" value="FNR_nucleotide-bd"/>
</dbReference>
<accession>A0A9Q8L5L5</accession>
<dbReference type="GO" id="GO:0015677">
    <property type="term" value="P:copper ion import"/>
    <property type="evidence" value="ECO:0007669"/>
    <property type="project" value="TreeGrafter"/>
</dbReference>
<dbReference type="Pfam" id="PF08022">
    <property type="entry name" value="FAD_binding_8"/>
    <property type="match status" value="1"/>
</dbReference>
<proteinExistence type="inferred from homology"/>
<evidence type="ECO:0000256" key="11">
    <source>
        <dbReference type="ARBA" id="ARBA00023136"/>
    </source>
</evidence>
<dbReference type="InterPro" id="IPR051410">
    <property type="entry name" value="Ferric/Cupric_Reductase"/>
</dbReference>
<dbReference type="GO" id="GO:0006826">
    <property type="term" value="P:iron ion transport"/>
    <property type="evidence" value="ECO:0007669"/>
    <property type="project" value="TreeGrafter"/>
</dbReference>
<dbReference type="GO" id="GO:0006879">
    <property type="term" value="P:intracellular iron ion homeostasis"/>
    <property type="evidence" value="ECO:0007669"/>
    <property type="project" value="TreeGrafter"/>
</dbReference>
<evidence type="ECO:0000313" key="15">
    <source>
        <dbReference type="EMBL" id="UJO11287.1"/>
    </source>
</evidence>
<keyword evidence="6 13" id="KW-0812">Transmembrane</keyword>
<evidence type="ECO:0000256" key="9">
    <source>
        <dbReference type="ARBA" id="ARBA00023002"/>
    </source>
</evidence>
<feature type="transmembrane region" description="Helical" evidence="13">
    <location>
        <begin position="132"/>
        <end position="150"/>
    </location>
</feature>
<feature type="domain" description="FAD-binding FR-type" evidence="14">
    <location>
        <begin position="179"/>
        <end position="290"/>
    </location>
</feature>
<dbReference type="InterPro" id="IPR013112">
    <property type="entry name" value="FAD-bd_8"/>
</dbReference>
<evidence type="ECO:0000256" key="1">
    <source>
        <dbReference type="ARBA" id="ARBA00004651"/>
    </source>
</evidence>
<dbReference type="Proteomes" id="UP000756132">
    <property type="component" value="Chromosome 1"/>
</dbReference>
<dbReference type="GO" id="GO:0052851">
    <property type="term" value="F:ferric-chelate reductase (NADPH) activity"/>
    <property type="evidence" value="ECO:0007669"/>
    <property type="project" value="UniProtKB-EC"/>
</dbReference>
<dbReference type="KEGG" id="ffu:CLAFUR5_00319"/>
<evidence type="ECO:0000256" key="12">
    <source>
        <dbReference type="ARBA" id="ARBA00048483"/>
    </source>
</evidence>
<dbReference type="AlphaFoldDB" id="A0A9Q8L5L5"/>
<dbReference type="GO" id="GO:0005886">
    <property type="term" value="C:plasma membrane"/>
    <property type="evidence" value="ECO:0007669"/>
    <property type="project" value="UniProtKB-SubCell"/>
</dbReference>